<protein>
    <recommendedName>
        <fullName evidence="2">RRM domain-containing protein</fullName>
    </recommendedName>
</protein>
<keyword evidence="4" id="KW-1185">Reference proteome</keyword>
<dbReference type="OrthoDB" id="439808at2759"/>
<dbReference type="GO" id="GO:0003723">
    <property type="term" value="F:RNA binding"/>
    <property type="evidence" value="ECO:0007669"/>
    <property type="project" value="UniProtKB-UniRule"/>
</dbReference>
<dbReference type="SUPFAM" id="SSF54928">
    <property type="entry name" value="RNA-binding domain, RBD"/>
    <property type="match status" value="1"/>
</dbReference>
<dbReference type="PROSITE" id="PS50102">
    <property type="entry name" value="RRM"/>
    <property type="match status" value="1"/>
</dbReference>
<evidence type="ECO:0000259" key="2">
    <source>
        <dbReference type="PROSITE" id="PS50102"/>
    </source>
</evidence>
<feature type="domain" description="RRM" evidence="2">
    <location>
        <begin position="11"/>
        <end position="90"/>
    </location>
</feature>
<evidence type="ECO:0000256" key="1">
    <source>
        <dbReference type="PROSITE-ProRule" id="PRU00176"/>
    </source>
</evidence>
<dbReference type="InterPro" id="IPR035979">
    <property type="entry name" value="RBD_domain_sf"/>
</dbReference>
<name>A0A2R6NLW2_9APHY</name>
<sequence>MARLIRNPPSRTLFVGKIPAAFSTQDAKELFEPISDVKGVTIAQTSGARYGLRAYIHFSSEADARKVLEKHWELPFTNRGNVLFMAFDARPYVARARGQPTFAQKQ</sequence>
<reference evidence="3 4" key="1">
    <citation type="submission" date="2018-02" db="EMBL/GenBank/DDBJ databases">
        <title>Genome sequence of the basidiomycete white-rot fungus Phlebia centrifuga.</title>
        <authorList>
            <person name="Granchi Z."/>
            <person name="Peng M."/>
            <person name="de Vries R.P."/>
            <person name="Hilden K."/>
            <person name="Makela M.R."/>
            <person name="Grigoriev I."/>
            <person name="Riley R."/>
        </authorList>
    </citation>
    <scope>NUCLEOTIDE SEQUENCE [LARGE SCALE GENOMIC DNA]</scope>
    <source>
        <strain evidence="3 4">FBCC195</strain>
    </source>
</reference>
<dbReference type="Proteomes" id="UP000186601">
    <property type="component" value="Unassembled WGS sequence"/>
</dbReference>
<gene>
    <name evidence="3" type="ORF">PHLCEN_2v10791</name>
</gene>
<dbReference type="Pfam" id="PF00076">
    <property type="entry name" value="RRM_1"/>
    <property type="match status" value="1"/>
</dbReference>
<accession>A0A2R6NLW2</accession>
<dbReference type="InterPro" id="IPR000504">
    <property type="entry name" value="RRM_dom"/>
</dbReference>
<dbReference type="CDD" id="cd00590">
    <property type="entry name" value="RRM_SF"/>
    <property type="match status" value="1"/>
</dbReference>
<evidence type="ECO:0000313" key="3">
    <source>
        <dbReference type="EMBL" id="PSR73356.1"/>
    </source>
</evidence>
<dbReference type="Gene3D" id="3.30.70.330">
    <property type="match status" value="1"/>
</dbReference>
<dbReference type="AlphaFoldDB" id="A0A2R6NLW2"/>
<proteinExistence type="predicted"/>
<comment type="caution">
    <text evidence="3">The sequence shown here is derived from an EMBL/GenBank/DDBJ whole genome shotgun (WGS) entry which is preliminary data.</text>
</comment>
<keyword evidence="1" id="KW-0694">RNA-binding</keyword>
<organism evidence="3 4">
    <name type="scientific">Hermanssonia centrifuga</name>
    <dbReference type="NCBI Taxonomy" id="98765"/>
    <lineage>
        <taxon>Eukaryota</taxon>
        <taxon>Fungi</taxon>
        <taxon>Dikarya</taxon>
        <taxon>Basidiomycota</taxon>
        <taxon>Agaricomycotina</taxon>
        <taxon>Agaricomycetes</taxon>
        <taxon>Polyporales</taxon>
        <taxon>Meruliaceae</taxon>
        <taxon>Hermanssonia</taxon>
    </lineage>
</organism>
<dbReference type="InterPro" id="IPR012677">
    <property type="entry name" value="Nucleotide-bd_a/b_plait_sf"/>
</dbReference>
<evidence type="ECO:0000313" key="4">
    <source>
        <dbReference type="Proteomes" id="UP000186601"/>
    </source>
</evidence>
<dbReference type="EMBL" id="MLYV02001080">
    <property type="protein sequence ID" value="PSR73356.1"/>
    <property type="molecule type" value="Genomic_DNA"/>
</dbReference>